<reference evidence="2 3" key="1">
    <citation type="journal article" date="2015" name="Genome Announc.">
        <title>Expanding the biotechnology potential of lactobacilli through comparative genomics of 213 strains and associated genera.</title>
        <authorList>
            <person name="Sun Z."/>
            <person name="Harris H.M."/>
            <person name="McCann A."/>
            <person name="Guo C."/>
            <person name="Argimon S."/>
            <person name="Zhang W."/>
            <person name="Yang X."/>
            <person name="Jeffery I.B."/>
            <person name="Cooney J.C."/>
            <person name="Kagawa T.F."/>
            <person name="Liu W."/>
            <person name="Song Y."/>
            <person name="Salvetti E."/>
            <person name="Wrobel A."/>
            <person name="Rasinkangas P."/>
            <person name="Parkhill J."/>
            <person name="Rea M.C."/>
            <person name="O'Sullivan O."/>
            <person name="Ritari J."/>
            <person name="Douillard F.P."/>
            <person name="Paul Ross R."/>
            <person name="Yang R."/>
            <person name="Briner A.E."/>
            <person name="Felis G.E."/>
            <person name="de Vos W.M."/>
            <person name="Barrangou R."/>
            <person name="Klaenhammer T.R."/>
            <person name="Caufield P.W."/>
            <person name="Cui Y."/>
            <person name="Zhang H."/>
            <person name="O'Toole P.W."/>
        </authorList>
    </citation>
    <scope>NUCLEOTIDE SEQUENCE [LARGE SCALE GENOMIC DNA]</scope>
    <source>
        <strain evidence="2 3">DSM 4864</strain>
    </source>
</reference>
<comment type="caution">
    <text evidence="2">The sequence shown here is derived from an EMBL/GenBank/DDBJ whole genome shotgun (WGS) entry which is preliminary data.</text>
</comment>
<name>A0A0R1WP84_9LACO</name>
<dbReference type="PANTHER" id="PTHR30344:SF1">
    <property type="entry name" value="6-PHOSPHOGLUCONOLACTONASE"/>
    <property type="match status" value="1"/>
</dbReference>
<dbReference type="InterPro" id="IPR015943">
    <property type="entry name" value="WD40/YVTN_repeat-like_dom_sf"/>
</dbReference>
<dbReference type="AlphaFoldDB" id="A0A0R1WP84"/>
<dbReference type="PANTHER" id="PTHR30344">
    <property type="entry name" value="6-PHOSPHOGLUCONOLACTONASE-RELATED"/>
    <property type="match status" value="1"/>
</dbReference>
<dbReference type="RefSeq" id="WP_056983684.1">
    <property type="nucleotide sequence ID" value="NZ_AZGE01000001.1"/>
</dbReference>
<dbReference type="Gene3D" id="2.130.10.10">
    <property type="entry name" value="YVTN repeat-like/Quinoprotein amine dehydrogenase"/>
    <property type="match status" value="1"/>
</dbReference>
<protein>
    <recommendedName>
        <fullName evidence="4">6-phosphogluconolactonase</fullName>
    </recommendedName>
</protein>
<accession>A0A0R1WP84</accession>
<gene>
    <name evidence="2" type="ORF">FC49_GL000059</name>
</gene>
<evidence type="ECO:0000256" key="1">
    <source>
        <dbReference type="ARBA" id="ARBA00005564"/>
    </source>
</evidence>
<dbReference type="InterPro" id="IPR019405">
    <property type="entry name" value="Lactonase_7-beta_prop"/>
</dbReference>
<dbReference type="SUPFAM" id="SSF51004">
    <property type="entry name" value="C-terminal (heme d1) domain of cytochrome cd1-nitrite reductase"/>
    <property type="match status" value="1"/>
</dbReference>
<evidence type="ECO:0008006" key="4">
    <source>
        <dbReference type="Google" id="ProtNLM"/>
    </source>
</evidence>
<proteinExistence type="inferred from homology"/>
<sequence>MAENFIIGTYTNKDSQGIYRVTLNAGKLEKVRLAVKVQKPSYLQVGTNHLIYTIKKGQDGQKGVAIYKLAGDNPEDAKLVDEQLFAAPSPAYIGLDEQRHLLFAANYHGSRVDVFALGPDNDRLERTDVVTHTGVTGPAPEQDIPHIHYADLTPDGRLVTCDLGLDLVTIYDILPGGKLAEVSCYHEEPGFGPRHLAFHPNGRYAYILGELSSELDVVKYDSTTGRFTRVQRIKTIPANWTAHNAAGAIRLSQDGKFVYTSNRGENTIAVFKINPNFTVDHIQSISSEGDYPRDFNLSSNEKYLVVANQNSENLALYQRSLGTGKLTLLQRNIFCPEPICVQKG</sequence>
<organism evidence="2 3">
    <name type="scientific">Limosilactobacillus oris DSM 4864</name>
    <dbReference type="NCBI Taxonomy" id="1423779"/>
    <lineage>
        <taxon>Bacteria</taxon>
        <taxon>Bacillati</taxon>
        <taxon>Bacillota</taxon>
        <taxon>Bacilli</taxon>
        <taxon>Lactobacillales</taxon>
        <taxon>Lactobacillaceae</taxon>
        <taxon>Limosilactobacillus</taxon>
    </lineage>
</organism>
<dbReference type="Pfam" id="PF10282">
    <property type="entry name" value="Lactonase"/>
    <property type="match status" value="1"/>
</dbReference>
<evidence type="ECO:0000313" key="3">
    <source>
        <dbReference type="Proteomes" id="UP000050973"/>
    </source>
</evidence>
<dbReference type="GO" id="GO:0005829">
    <property type="term" value="C:cytosol"/>
    <property type="evidence" value="ECO:0007669"/>
    <property type="project" value="TreeGrafter"/>
</dbReference>
<dbReference type="InterPro" id="IPR011048">
    <property type="entry name" value="Haem_d1_sf"/>
</dbReference>
<dbReference type="PATRIC" id="fig|1423779.3.peg.60"/>
<dbReference type="Proteomes" id="UP000050973">
    <property type="component" value="Unassembled WGS sequence"/>
</dbReference>
<comment type="similarity">
    <text evidence="1">Belongs to the cycloisomerase 2 family.</text>
</comment>
<dbReference type="InterPro" id="IPR050282">
    <property type="entry name" value="Cycloisomerase_2"/>
</dbReference>
<dbReference type="GO" id="GO:0017057">
    <property type="term" value="F:6-phosphogluconolactonase activity"/>
    <property type="evidence" value="ECO:0007669"/>
    <property type="project" value="TreeGrafter"/>
</dbReference>
<evidence type="ECO:0000313" key="2">
    <source>
        <dbReference type="EMBL" id="KRM16902.1"/>
    </source>
</evidence>
<dbReference type="EMBL" id="AZGE01000001">
    <property type="protein sequence ID" value="KRM16902.1"/>
    <property type="molecule type" value="Genomic_DNA"/>
</dbReference>